<reference evidence="1" key="1">
    <citation type="journal article" date="2014" name="Front. Microbiol.">
        <title>High frequency of phylogenetically diverse reductive dehalogenase-homologous genes in deep subseafloor sedimentary metagenomes.</title>
        <authorList>
            <person name="Kawai M."/>
            <person name="Futagami T."/>
            <person name="Toyoda A."/>
            <person name="Takaki Y."/>
            <person name="Nishi S."/>
            <person name="Hori S."/>
            <person name="Arai W."/>
            <person name="Tsubouchi T."/>
            <person name="Morono Y."/>
            <person name="Uchiyama I."/>
            <person name="Ito T."/>
            <person name="Fujiyama A."/>
            <person name="Inagaki F."/>
            <person name="Takami H."/>
        </authorList>
    </citation>
    <scope>NUCLEOTIDE SEQUENCE</scope>
    <source>
        <strain evidence="1">Expedition CK06-06</strain>
    </source>
</reference>
<dbReference type="Gene3D" id="3.30.70.1230">
    <property type="entry name" value="Nucleotide cyclase"/>
    <property type="match status" value="1"/>
</dbReference>
<sequence>GVLAAHENLRRLEDYLQEQTQELVVAFVDLAGSTALKRRPQKEWLPSICRFLLHVSGVAEANHGQVVKYIGDEVLAVFVDDGHGLATVHAEGFLWSCETGIESTCHDLAAKYCLDFGRGAWVRPEKGPLDILGTCVDRCARIAKLGKPGTAIASGQYVAKSRNPTSWARIGSFCFHGLAEEVAVHQLDGFGGKGLIDVSEANAMGRDPLEAFREVVEANRQLAECQADLKRFLEEVQ</sequence>
<protein>
    <recommendedName>
        <fullName evidence="2">Guanylate cyclase domain-containing protein</fullName>
    </recommendedName>
</protein>
<feature type="non-terminal residue" evidence="1">
    <location>
        <position position="1"/>
    </location>
</feature>
<dbReference type="AlphaFoldDB" id="X0ZW28"/>
<gene>
    <name evidence="1" type="ORF">S01H1_75922</name>
</gene>
<evidence type="ECO:0008006" key="2">
    <source>
        <dbReference type="Google" id="ProtNLM"/>
    </source>
</evidence>
<dbReference type="InterPro" id="IPR029787">
    <property type="entry name" value="Nucleotide_cyclase"/>
</dbReference>
<name>X0ZW28_9ZZZZ</name>
<feature type="non-terminal residue" evidence="1">
    <location>
        <position position="237"/>
    </location>
</feature>
<organism evidence="1">
    <name type="scientific">marine sediment metagenome</name>
    <dbReference type="NCBI Taxonomy" id="412755"/>
    <lineage>
        <taxon>unclassified sequences</taxon>
        <taxon>metagenomes</taxon>
        <taxon>ecological metagenomes</taxon>
    </lineage>
</organism>
<dbReference type="SUPFAM" id="SSF55073">
    <property type="entry name" value="Nucleotide cyclase"/>
    <property type="match status" value="1"/>
</dbReference>
<proteinExistence type="predicted"/>
<accession>X0ZW28</accession>
<evidence type="ECO:0000313" key="1">
    <source>
        <dbReference type="EMBL" id="GAG52291.1"/>
    </source>
</evidence>
<comment type="caution">
    <text evidence="1">The sequence shown here is derived from an EMBL/GenBank/DDBJ whole genome shotgun (WGS) entry which is preliminary data.</text>
</comment>
<dbReference type="EMBL" id="BARS01050912">
    <property type="protein sequence ID" value="GAG52291.1"/>
    <property type="molecule type" value="Genomic_DNA"/>
</dbReference>